<gene>
    <name evidence="3" type="ORF">GGQ61_002862</name>
</gene>
<evidence type="ECO:0000313" key="3">
    <source>
        <dbReference type="EMBL" id="MBB3892129.1"/>
    </source>
</evidence>
<name>A0A840A2B6_9CAUL</name>
<keyword evidence="1" id="KW-0472">Membrane</keyword>
<dbReference type="Pfam" id="PF01636">
    <property type="entry name" value="APH"/>
    <property type="match status" value="1"/>
</dbReference>
<keyword evidence="1" id="KW-0812">Transmembrane</keyword>
<organism evidence="3 4">
    <name type="scientific">Phenylobacterium haematophilum</name>
    <dbReference type="NCBI Taxonomy" id="98513"/>
    <lineage>
        <taxon>Bacteria</taxon>
        <taxon>Pseudomonadati</taxon>
        <taxon>Pseudomonadota</taxon>
        <taxon>Alphaproteobacteria</taxon>
        <taxon>Caulobacterales</taxon>
        <taxon>Caulobacteraceae</taxon>
        <taxon>Phenylobacterium</taxon>
    </lineage>
</organism>
<keyword evidence="3" id="KW-0808">Transferase</keyword>
<dbReference type="AlphaFoldDB" id="A0A840A2B6"/>
<evidence type="ECO:0000259" key="2">
    <source>
        <dbReference type="SMART" id="SM00587"/>
    </source>
</evidence>
<proteinExistence type="predicted"/>
<dbReference type="InterPro" id="IPR052961">
    <property type="entry name" value="Oxido-Kinase-like_Enzymes"/>
</dbReference>
<dbReference type="RefSeq" id="WP_183773896.1">
    <property type="nucleotide sequence ID" value="NZ_JACIDK010000004.1"/>
</dbReference>
<dbReference type="SUPFAM" id="SSF56112">
    <property type="entry name" value="Protein kinase-like (PK-like)"/>
    <property type="match status" value="1"/>
</dbReference>
<dbReference type="InterPro" id="IPR011009">
    <property type="entry name" value="Kinase-like_dom_sf"/>
</dbReference>
<feature type="transmembrane region" description="Helical" evidence="1">
    <location>
        <begin position="310"/>
        <end position="329"/>
    </location>
</feature>
<keyword evidence="1" id="KW-1133">Transmembrane helix</keyword>
<accession>A0A840A2B6</accession>
<dbReference type="InterPro" id="IPR015897">
    <property type="entry name" value="CHK_kinase-like"/>
</dbReference>
<comment type="caution">
    <text evidence="3">The sequence shown here is derived from an EMBL/GenBank/DDBJ whole genome shotgun (WGS) entry which is preliminary data.</text>
</comment>
<dbReference type="EMBL" id="JACIDK010000004">
    <property type="protein sequence ID" value="MBB3892129.1"/>
    <property type="molecule type" value="Genomic_DNA"/>
</dbReference>
<sequence length="358" mass="38656">MSARPDIREPGEIDAAWLSAVLAAGGVDASVRSFEAKPVGTGQIGDSVRFRLTYDRGGDDAPAAIVGKFPAAGAESRATGIMLGNYVREVRFYQQLAPTALVQTPRCYFTDVDEATSNFVLMMEDLAPAVQGDQLTGVSLEQARLVVEQAARLHASHWGDQGLDELPWVSGSKAAPASAANEEMVSALWAGFKMRYGARMKPQWTRVGDWLAPRFAQFARTEDGPRCLTHNDFRPDNMMFGTPAGGYPVAVLDWQSYAYGCGPTDLAYFLAGALAPDVRRAHEPALLQLYLDTLAANGVRGFGMEDLKPLYGRGAYLLFATAFFAAMIVTQTDRGDEMFLQMIGAASDHLCDHGVAVG</sequence>
<dbReference type="PANTHER" id="PTHR23020">
    <property type="entry name" value="UNCHARACTERIZED NUCLEAR HORMONE RECEPTOR-RELATED"/>
    <property type="match status" value="1"/>
</dbReference>
<dbReference type="InterPro" id="IPR002575">
    <property type="entry name" value="Aminoglycoside_PTrfase"/>
</dbReference>
<dbReference type="GO" id="GO:0016301">
    <property type="term" value="F:kinase activity"/>
    <property type="evidence" value="ECO:0007669"/>
    <property type="project" value="UniProtKB-KW"/>
</dbReference>
<feature type="domain" description="CHK kinase-like" evidence="2">
    <location>
        <begin position="121"/>
        <end position="300"/>
    </location>
</feature>
<reference evidence="3 4" key="1">
    <citation type="submission" date="2020-08" db="EMBL/GenBank/DDBJ databases">
        <title>Genomic Encyclopedia of Type Strains, Phase IV (KMG-IV): sequencing the most valuable type-strain genomes for metagenomic binning, comparative biology and taxonomic classification.</title>
        <authorList>
            <person name="Goeker M."/>
        </authorList>
    </citation>
    <scope>NUCLEOTIDE SEQUENCE [LARGE SCALE GENOMIC DNA]</scope>
    <source>
        <strain evidence="3 4">DSM 21793</strain>
    </source>
</reference>
<evidence type="ECO:0000313" key="4">
    <source>
        <dbReference type="Proteomes" id="UP000530564"/>
    </source>
</evidence>
<dbReference type="Gene3D" id="3.90.1200.10">
    <property type="match status" value="1"/>
</dbReference>
<protein>
    <submittedName>
        <fullName evidence="3">Aminoglycoside phosphotransferase (APT) family kinase protein</fullName>
    </submittedName>
</protein>
<evidence type="ECO:0000256" key="1">
    <source>
        <dbReference type="SAM" id="Phobius"/>
    </source>
</evidence>
<dbReference type="PANTHER" id="PTHR23020:SF41">
    <property type="entry name" value="AMINOGLYCOSIDE PHOSPHOTRANSFERASE DOMAIN-CONTAINING PROTEIN"/>
    <property type="match status" value="1"/>
</dbReference>
<keyword evidence="3" id="KW-0418">Kinase</keyword>
<keyword evidence="4" id="KW-1185">Reference proteome</keyword>
<dbReference type="Proteomes" id="UP000530564">
    <property type="component" value="Unassembled WGS sequence"/>
</dbReference>
<dbReference type="SMART" id="SM00587">
    <property type="entry name" value="CHK"/>
    <property type="match status" value="1"/>
</dbReference>